<dbReference type="Proteomes" id="UP000002384">
    <property type="component" value="Chromosome"/>
</dbReference>
<dbReference type="EMBL" id="CP001291">
    <property type="protein sequence ID" value="ACK68539.1"/>
    <property type="molecule type" value="Genomic_DNA"/>
</dbReference>
<organism evidence="2 3">
    <name type="scientific">Gloeothece citriformis (strain PCC 7424)</name>
    <name type="common">Cyanothece sp. (strain PCC 7424)</name>
    <dbReference type="NCBI Taxonomy" id="65393"/>
    <lineage>
        <taxon>Bacteria</taxon>
        <taxon>Bacillati</taxon>
        <taxon>Cyanobacteriota</taxon>
        <taxon>Cyanophyceae</taxon>
        <taxon>Oscillatoriophycideae</taxon>
        <taxon>Chroococcales</taxon>
        <taxon>Aphanothecaceae</taxon>
        <taxon>Gloeothece</taxon>
        <taxon>Gloeothece citriformis</taxon>
    </lineage>
</organism>
<dbReference type="OrthoDB" id="9763643at2"/>
<dbReference type="GO" id="GO:0004040">
    <property type="term" value="F:amidase activity"/>
    <property type="evidence" value="ECO:0007669"/>
    <property type="project" value="InterPro"/>
</dbReference>
<proteinExistence type="predicted"/>
<name>B7K851_GLOC7</name>
<evidence type="ECO:0000259" key="1">
    <source>
        <dbReference type="Pfam" id="PF01832"/>
    </source>
</evidence>
<reference evidence="3" key="1">
    <citation type="journal article" date="2011" name="MBio">
        <title>Novel metabolic attributes of the genus Cyanothece, comprising a group of unicellular nitrogen-fixing Cyanobacteria.</title>
        <authorList>
            <person name="Bandyopadhyay A."/>
            <person name="Elvitigala T."/>
            <person name="Welsh E."/>
            <person name="Stockel J."/>
            <person name="Liberton M."/>
            <person name="Min H."/>
            <person name="Sherman L.A."/>
            <person name="Pakrasi H.B."/>
        </authorList>
    </citation>
    <scope>NUCLEOTIDE SEQUENCE [LARGE SCALE GENOMIC DNA]</scope>
    <source>
        <strain evidence="3">PCC 7424</strain>
    </source>
</reference>
<feature type="domain" description="Mannosyl-glycoprotein endo-beta-N-acetylglucosamidase-like" evidence="1">
    <location>
        <begin position="322"/>
        <end position="444"/>
    </location>
</feature>
<keyword evidence="3" id="KW-1185">Reference proteome</keyword>
<dbReference type="STRING" id="65393.PCC7424_0066"/>
<dbReference type="eggNOG" id="COG0860">
    <property type="taxonomic scope" value="Bacteria"/>
</dbReference>
<accession>B7K851</accession>
<protein>
    <submittedName>
        <fullName evidence="2">Cell wall hydrolase/autolysin</fullName>
    </submittedName>
</protein>
<dbReference type="InterPro" id="IPR002901">
    <property type="entry name" value="MGlyc_endo_b_GlcNAc-like_dom"/>
</dbReference>
<evidence type="ECO:0000313" key="3">
    <source>
        <dbReference type="Proteomes" id="UP000002384"/>
    </source>
</evidence>
<dbReference type="SUPFAM" id="SSF53187">
    <property type="entry name" value="Zn-dependent exopeptidases"/>
    <property type="match status" value="1"/>
</dbReference>
<gene>
    <name evidence="2" type="ordered locus">PCC7424_0066</name>
</gene>
<dbReference type="RefSeq" id="WP_012597490.1">
    <property type="nucleotide sequence ID" value="NC_011729.1"/>
</dbReference>
<dbReference type="HOGENOM" id="CLU_030097_0_0_3"/>
<dbReference type="AlphaFoldDB" id="B7K851"/>
<evidence type="ECO:0000313" key="2">
    <source>
        <dbReference type="EMBL" id="ACK68539.1"/>
    </source>
</evidence>
<keyword evidence="2" id="KW-0378">Hydrolase</keyword>
<dbReference type="KEGG" id="cyc:PCC7424_0066"/>
<dbReference type="Pfam" id="PF01832">
    <property type="entry name" value="Glucosaminidase"/>
    <property type="match status" value="1"/>
</dbReference>
<sequence>MGNIFVWINYLDTLKKLNLGKTQAIEQMLRLRNEVVFELRSRGCKSFVVPEDLNLSSAIEWINDRADSLDIALGIGLDYSQDSRVRGTYITYIANNLDRKKQAELVLLLLLQSLPNLISRGTQPDTHTVMRQLPFCRQVIIPSLQVTLGCLSNSEDKTIVFNEHPKLVQGLADGLMAWSREVTGVEPNQQSFELDFTLDYPSIDIRWNNRMYEEKGILVQGNPCLPINLVERLGINLTDFSQMNLSEYKGIVYLKAIDLQAYHLKIEWEHLSQTLILHSILSFDSHQFENIMGQGKLSEVQMMMFLKLNNEKALKDFPQIAKFYREEATIEGVNPDIAFSQMCLETDFLRFDGHQLTNHHNFANLGTLEGNELAIFAEPRLGVRSHIQHLKAYSCLEPLVQDIVAPRFSVIVRGIAPTVSRLSGRWSADLSYGDKIIAIVNRLYESANLL</sequence>